<dbReference type="Gene3D" id="4.10.240.10">
    <property type="entry name" value="Zn(2)-C6 fungal-type DNA-binding domain"/>
    <property type="match status" value="1"/>
</dbReference>
<dbReference type="STRING" id="227321.C8V0F7"/>
<feature type="compositionally biased region" description="Polar residues" evidence="7">
    <location>
        <begin position="126"/>
        <end position="135"/>
    </location>
</feature>
<dbReference type="SMART" id="SM00066">
    <property type="entry name" value="GAL4"/>
    <property type="match status" value="1"/>
</dbReference>
<keyword evidence="1" id="KW-0479">Metal-binding</keyword>
<dbReference type="GO" id="GO:0006351">
    <property type="term" value="P:DNA-templated transcription"/>
    <property type="evidence" value="ECO:0007669"/>
    <property type="project" value="InterPro"/>
</dbReference>
<keyword evidence="4" id="KW-0238">DNA-binding</keyword>
<dbReference type="Proteomes" id="UP000000560">
    <property type="component" value="Chromosome I"/>
</dbReference>
<dbReference type="InterPro" id="IPR001138">
    <property type="entry name" value="Zn2Cys6_DnaBD"/>
</dbReference>
<protein>
    <submittedName>
        <fullName evidence="9">Zn(II)2Cys6 transcription factor (Eurofung)</fullName>
    </submittedName>
</protein>
<feature type="compositionally biased region" description="Basic and acidic residues" evidence="7">
    <location>
        <begin position="115"/>
        <end position="125"/>
    </location>
</feature>
<dbReference type="RefSeq" id="XP_050466927.1">
    <property type="nucleotide sequence ID" value="XM_050612754.1"/>
</dbReference>
<dbReference type="CDD" id="cd12148">
    <property type="entry name" value="fungal_TF_MHR"/>
    <property type="match status" value="1"/>
</dbReference>
<proteinExistence type="predicted"/>
<feature type="compositionally biased region" description="Low complexity" evidence="7">
    <location>
        <begin position="94"/>
        <end position="112"/>
    </location>
</feature>
<evidence type="ECO:0000256" key="3">
    <source>
        <dbReference type="ARBA" id="ARBA00023015"/>
    </source>
</evidence>
<dbReference type="AlphaFoldDB" id="C8V0F7"/>
<dbReference type="OMA" id="TWISEPE"/>
<evidence type="ECO:0000313" key="10">
    <source>
        <dbReference type="Proteomes" id="UP000000560"/>
    </source>
</evidence>
<dbReference type="VEuPathDB" id="FungiDB:AN6430"/>
<reference evidence="10" key="1">
    <citation type="journal article" date="2005" name="Nature">
        <title>Sequencing of Aspergillus nidulans and comparative analysis with A. fumigatus and A. oryzae.</title>
        <authorList>
            <person name="Galagan J.E."/>
            <person name="Calvo S.E."/>
            <person name="Cuomo C."/>
            <person name="Ma L.J."/>
            <person name="Wortman J.R."/>
            <person name="Batzoglou S."/>
            <person name="Lee S.I."/>
            <person name="Basturkmen M."/>
            <person name="Spevak C.C."/>
            <person name="Clutterbuck J."/>
            <person name="Kapitonov V."/>
            <person name="Jurka J."/>
            <person name="Scazzocchio C."/>
            <person name="Farman M."/>
            <person name="Butler J."/>
            <person name="Purcell S."/>
            <person name="Harris S."/>
            <person name="Braus G.H."/>
            <person name="Draht O."/>
            <person name="Busch S."/>
            <person name="D'Enfert C."/>
            <person name="Bouchier C."/>
            <person name="Goldman G.H."/>
            <person name="Bell-Pedersen D."/>
            <person name="Griffiths-Jones S."/>
            <person name="Doonan J.H."/>
            <person name="Yu J."/>
            <person name="Vienken K."/>
            <person name="Pain A."/>
            <person name="Freitag M."/>
            <person name="Selker E.U."/>
            <person name="Archer D.B."/>
            <person name="Penalva M.A."/>
            <person name="Oakley B.R."/>
            <person name="Momany M."/>
            <person name="Tanaka T."/>
            <person name="Kumagai T."/>
            <person name="Asai K."/>
            <person name="Machida M."/>
            <person name="Nierman W.C."/>
            <person name="Denning D.W."/>
            <person name="Caddick M."/>
            <person name="Hynes M."/>
            <person name="Paoletti M."/>
            <person name="Fischer R."/>
            <person name="Miller B."/>
            <person name="Dyer P."/>
            <person name="Sachs M.S."/>
            <person name="Osmani S.A."/>
            <person name="Birren B.W."/>
        </authorList>
    </citation>
    <scope>NUCLEOTIDE SEQUENCE [LARGE SCALE GENOMIC DNA]</scope>
    <source>
        <strain evidence="10">FGSC A4 / ATCC 38163 / CBS 112.46 / NRRL 194 / M139</strain>
    </source>
</reference>
<dbReference type="SMART" id="SM00906">
    <property type="entry name" value="Fungal_trans"/>
    <property type="match status" value="1"/>
</dbReference>
<dbReference type="SUPFAM" id="SSF57701">
    <property type="entry name" value="Zn2/Cys6 DNA-binding domain"/>
    <property type="match status" value="1"/>
</dbReference>
<evidence type="ECO:0000256" key="5">
    <source>
        <dbReference type="ARBA" id="ARBA00023163"/>
    </source>
</evidence>
<dbReference type="PROSITE" id="PS50048">
    <property type="entry name" value="ZN2_CY6_FUNGAL_2"/>
    <property type="match status" value="1"/>
</dbReference>
<dbReference type="GO" id="GO:0008270">
    <property type="term" value="F:zinc ion binding"/>
    <property type="evidence" value="ECO:0007669"/>
    <property type="project" value="InterPro"/>
</dbReference>
<dbReference type="GO" id="GO:0006357">
    <property type="term" value="P:regulation of transcription by RNA polymerase II"/>
    <property type="evidence" value="ECO:0000318"/>
    <property type="project" value="GO_Central"/>
</dbReference>
<accession>C8V0F7</accession>
<keyword evidence="6" id="KW-0539">Nucleus</keyword>
<evidence type="ECO:0000256" key="6">
    <source>
        <dbReference type="ARBA" id="ARBA00023242"/>
    </source>
</evidence>
<evidence type="ECO:0000256" key="2">
    <source>
        <dbReference type="ARBA" id="ARBA00022833"/>
    </source>
</evidence>
<feature type="domain" description="Zn(2)-C6 fungal-type" evidence="8">
    <location>
        <begin position="17"/>
        <end position="47"/>
    </location>
</feature>
<dbReference type="OrthoDB" id="4337792at2759"/>
<dbReference type="Pfam" id="PF04082">
    <property type="entry name" value="Fungal_trans"/>
    <property type="match status" value="1"/>
</dbReference>
<evidence type="ECO:0000259" key="8">
    <source>
        <dbReference type="PROSITE" id="PS50048"/>
    </source>
</evidence>
<dbReference type="KEGG" id="ani:ANIA_06430"/>
<dbReference type="GeneID" id="2871329"/>
<keyword evidence="2" id="KW-0862">Zinc</keyword>
<dbReference type="GO" id="GO:0001228">
    <property type="term" value="F:DNA-binding transcription activator activity, RNA polymerase II-specific"/>
    <property type="evidence" value="ECO:0000318"/>
    <property type="project" value="GO_Central"/>
</dbReference>
<dbReference type="PANTHER" id="PTHR31944">
    <property type="entry name" value="HEME-RESPONSIVE ZINC FINGER TRANSCRIPTION FACTOR HAP1"/>
    <property type="match status" value="1"/>
</dbReference>
<evidence type="ECO:0000256" key="7">
    <source>
        <dbReference type="SAM" id="MobiDB-lite"/>
    </source>
</evidence>
<dbReference type="GO" id="GO:0005634">
    <property type="term" value="C:nucleus"/>
    <property type="evidence" value="ECO:0000318"/>
    <property type="project" value="GO_Central"/>
</dbReference>
<dbReference type="InterPro" id="IPR036864">
    <property type="entry name" value="Zn2-C6_fun-type_DNA-bd_sf"/>
</dbReference>
<keyword evidence="10" id="KW-1185">Reference proteome</keyword>
<dbReference type="PROSITE" id="PS00463">
    <property type="entry name" value="ZN2_CY6_FUNGAL_1"/>
    <property type="match status" value="1"/>
</dbReference>
<sequence length="746" mass="83656">MISAPGPERRRRRPAVSCSLCRRRKIKCNRESPCSNCIKSKAEPCVYESDSSSRPQQHLGFNQTLELGLCKASERQMLPPDAVTSQVPSYASRSLLSSARDSSSRTSQASASEVESLKTKIRQLEEQLSSATQPAESPPRPSPNSRIETSTSQIAGTFHINHERRLLHDSQFVNRNLVIHKSRLFGSSHWAQAASMFRDVFEMIEPFIRGSGSKASAGIRRCKELARIIKTQRTPQWPTPPTQDLPPKGVADELVDCYLRTIETTFRVLHVPTFRSEYDALWVSEARPSIAFTVQLKLVLALGSVTYDERFSMRPSAVRWVFEAHTWLSDPDFKPQLNIQCLQSRILLLLAREIINVGGDSSWISAGGLLRTALHMGLHRDPSVLPPRSALAVEMRRRLWNTILELSLQSSISSGGPPLISLGDFDCAPPGNFDDEQLLAEDPVPKSDDEYTQTAIARALRGTYPQRLAIVKFLNDLSSYGTYEETLRLDADLRESYRAICRILRGYPSNGPSPSQFEKCMLDFIIHFYVCCLHIPYIEKSLRAPAYAFSRKVAIESALKMWCAIYPSSRFMSNTRREISGSVENKLTRFVECGFGFFRTGVIIAAMFVTLELKAQLLDDDSLGPSPYRVDLFSLLCEAKDRCWNMIQCGETNVKGYLLICLVTAQIEGLMHGVEPSKLPELLLRAAEEAEDRCLDFMEEKADLGRSGGSVEVMDESANTAPFMGDWEFIVSVCNLENCSMPTAFR</sequence>
<dbReference type="Pfam" id="PF00172">
    <property type="entry name" value="Zn_clus"/>
    <property type="match status" value="1"/>
</dbReference>
<dbReference type="PANTHER" id="PTHR31944:SF131">
    <property type="entry name" value="HEME-RESPONSIVE ZINC FINGER TRANSCRIPTION FACTOR HAP1"/>
    <property type="match status" value="1"/>
</dbReference>
<dbReference type="CDD" id="cd00067">
    <property type="entry name" value="GAL4"/>
    <property type="match status" value="1"/>
</dbReference>
<dbReference type="EMBL" id="BN001301">
    <property type="protein sequence ID" value="CBF69489.1"/>
    <property type="molecule type" value="Genomic_DNA"/>
</dbReference>
<gene>
    <name evidence="9" type="ORF">ANIA_06430</name>
</gene>
<dbReference type="eggNOG" id="ENOG502SJVT">
    <property type="taxonomic scope" value="Eukaryota"/>
</dbReference>
<dbReference type="HOGENOM" id="CLU_007091_3_1_1"/>
<evidence type="ECO:0000256" key="1">
    <source>
        <dbReference type="ARBA" id="ARBA00022723"/>
    </source>
</evidence>
<feature type="region of interest" description="Disordered" evidence="7">
    <location>
        <begin position="94"/>
        <end position="148"/>
    </location>
</feature>
<dbReference type="InterPro" id="IPR051430">
    <property type="entry name" value="Fungal_TF_Env_Response"/>
</dbReference>
<keyword evidence="3" id="KW-0805">Transcription regulation</keyword>
<dbReference type="InterPro" id="IPR007219">
    <property type="entry name" value="XnlR_reg_dom"/>
</dbReference>
<evidence type="ECO:0000313" key="9">
    <source>
        <dbReference type="EMBL" id="CBF69489.1"/>
    </source>
</evidence>
<dbReference type="GO" id="GO:0000978">
    <property type="term" value="F:RNA polymerase II cis-regulatory region sequence-specific DNA binding"/>
    <property type="evidence" value="ECO:0000318"/>
    <property type="project" value="GO_Central"/>
</dbReference>
<organism evidence="9 10">
    <name type="scientific">Emericella nidulans (strain FGSC A4 / ATCC 38163 / CBS 112.46 / NRRL 194 / M139)</name>
    <name type="common">Aspergillus nidulans</name>
    <dbReference type="NCBI Taxonomy" id="227321"/>
    <lineage>
        <taxon>Eukaryota</taxon>
        <taxon>Fungi</taxon>
        <taxon>Dikarya</taxon>
        <taxon>Ascomycota</taxon>
        <taxon>Pezizomycotina</taxon>
        <taxon>Eurotiomycetes</taxon>
        <taxon>Eurotiomycetidae</taxon>
        <taxon>Eurotiales</taxon>
        <taxon>Aspergillaceae</taxon>
        <taxon>Aspergillus</taxon>
        <taxon>Aspergillus subgen. Nidulantes</taxon>
    </lineage>
</organism>
<keyword evidence="5" id="KW-0804">Transcription</keyword>
<dbReference type="InParanoid" id="C8V0F7"/>
<evidence type="ECO:0000256" key="4">
    <source>
        <dbReference type="ARBA" id="ARBA00023125"/>
    </source>
</evidence>
<reference evidence="10" key="2">
    <citation type="journal article" date="2009" name="Fungal Genet. Biol.">
        <title>The 2008 update of the Aspergillus nidulans genome annotation: a community effort.</title>
        <authorList>
            <person name="Wortman J.R."/>
            <person name="Gilsenan J.M."/>
            <person name="Joardar V."/>
            <person name="Deegan J."/>
            <person name="Clutterbuck J."/>
            <person name="Andersen M.R."/>
            <person name="Archer D."/>
            <person name="Bencina M."/>
            <person name="Braus G."/>
            <person name="Coutinho P."/>
            <person name="von Dohren H."/>
            <person name="Doonan J."/>
            <person name="Driessen A.J."/>
            <person name="Durek P."/>
            <person name="Espeso E."/>
            <person name="Fekete E."/>
            <person name="Flipphi M."/>
            <person name="Estrada C.G."/>
            <person name="Geysens S."/>
            <person name="Goldman G."/>
            <person name="de Groot P.W."/>
            <person name="Hansen K."/>
            <person name="Harris S.D."/>
            <person name="Heinekamp T."/>
            <person name="Helmstaedt K."/>
            <person name="Henrissat B."/>
            <person name="Hofmann G."/>
            <person name="Homan T."/>
            <person name="Horio T."/>
            <person name="Horiuchi H."/>
            <person name="James S."/>
            <person name="Jones M."/>
            <person name="Karaffa L."/>
            <person name="Karanyi Z."/>
            <person name="Kato M."/>
            <person name="Keller N."/>
            <person name="Kelly D.E."/>
            <person name="Kiel J.A."/>
            <person name="Kim J.M."/>
            <person name="van der Klei I.J."/>
            <person name="Klis F.M."/>
            <person name="Kovalchuk A."/>
            <person name="Krasevec N."/>
            <person name="Kubicek C.P."/>
            <person name="Liu B."/>
            <person name="Maccabe A."/>
            <person name="Meyer V."/>
            <person name="Mirabito P."/>
            <person name="Miskei M."/>
            <person name="Mos M."/>
            <person name="Mullins J."/>
            <person name="Nelson D.R."/>
            <person name="Nielsen J."/>
            <person name="Oakley B.R."/>
            <person name="Osmani S.A."/>
            <person name="Pakula T."/>
            <person name="Paszewski A."/>
            <person name="Paulsen I."/>
            <person name="Pilsyk S."/>
            <person name="Pocsi I."/>
            <person name="Punt P.J."/>
            <person name="Ram A.F."/>
            <person name="Ren Q."/>
            <person name="Robellet X."/>
            <person name="Robson G."/>
            <person name="Seiboth B."/>
            <person name="van Solingen P."/>
            <person name="Specht T."/>
            <person name="Sun J."/>
            <person name="Taheri-Talesh N."/>
            <person name="Takeshita N."/>
            <person name="Ussery D."/>
            <person name="vanKuyk P.A."/>
            <person name="Visser H."/>
            <person name="van de Vondervoort P.J."/>
            <person name="de Vries R.P."/>
            <person name="Walton J."/>
            <person name="Xiang X."/>
            <person name="Xiong Y."/>
            <person name="Zeng A.P."/>
            <person name="Brandt B.W."/>
            <person name="Cornell M.J."/>
            <person name="van den Hondel C.A."/>
            <person name="Visser J."/>
            <person name="Oliver S.G."/>
            <person name="Turner G."/>
        </authorList>
    </citation>
    <scope>GENOME REANNOTATION</scope>
    <source>
        <strain evidence="10">FGSC A4 / ATCC 38163 / CBS 112.46 / NRRL 194 / M139</strain>
    </source>
</reference>
<name>C8V0F7_EMENI</name>